<keyword evidence="1" id="KW-0732">Signal</keyword>
<feature type="chain" id="PRO_5041934152" evidence="1">
    <location>
        <begin position="23"/>
        <end position="184"/>
    </location>
</feature>
<accession>A0AAD0YNR9</accession>
<gene>
    <name evidence="2" type="ORF">EG343_11395</name>
</gene>
<dbReference type="KEGG" id="cnk:EG343_11395"/>
<protein>
    <submittedName>
        <fullName evidence="2">Uncharacterized protein</fullName>
    </submittedName>
</protein>
<proteinExistence type="predicted"/>
<dbReference type="EMBL" id="CP033923">
    <property type="protein sequence ID" value="AZA91193.1"/>
    <property type="molecule type" value="Genomic_DNA"/>
</dbReference>
<evidence type="ECO:0000256" key="1">
    <source>
        <dbReference type="SAM" id="SignalP"/>
    </source>
</evidence>
<dbReference type="Proteomes" id="UP000278288">
    <property type="component" value="Chromosome"/>
</dbReference>
<reference evidence="2 3" key="1">
    <citation type="submission" date="2018-11" db="EMBL/GenBank/DDBJ databases">
        <title>Proposal to divide the Flavobacteriaceae and reorganize its genera based on Amino Acid Identity values calculated from whole genome sequences.</title>
        <authorList>
            <person name="Nicholson A.C."/>
            <person name="Gulvik C.A."/>
            <person name="Whitney A.M."/>
            <person name="Humrighouse B.W."/>
            <person name="Bell M."/>
            <person name="Holmes B."/>
            <person name="Steigerwalt A.G."/>
            <person name="Villarma A."/>
            <person name="Sheth M."/>
            <person name="Batra D."/>
            <person name="Pryor J."/>
            <person name="Bernardet J.-F."/>
            <person name="Hugo C."/>
            <person name="Kampfer P."/>
            <person name="Newman J."/>
            <person name="McQuiston J.R."/>
        </authorList>
    </citation>
    <scope>NUCLEOTIDE SEQUENCE [LARGE SCALE GENOMIC DNA]</scope>
    <source>
        <strain evidence="2 3">G0041</strain>
    </source>
</reference>
<dbReference type="AlphaFoldDB" id="A0AAD0YNR9"/>
<sequence>MIGNMKNLLFLFLITSSTFLYCQNFSDIEEFSKYIGKDFNSIQNDYKLSASESGTEFGIDSKVYKYKSFAIIISEIEDNNLIGEINLTPISSKNNSEIWYQNIKETNSNHNYFFVKAFIKNEKDSFFDKTINYNELIKKVREIGISNDVLTEICYKKDMLYYSFSLFRNSFSVKISSDNPLKNF</sequence>
<evidence type="ECO:0000313" key="3">
    <source>
        <dbReference type="Proteomes" id="UP000278288"/>
    </source>
</evidence>
<evidence type="ECO:0000313" key="2">
    <source>
        <dbReference type="EMBL" id="AZA91193.1"/>
    </source>
</evidence>
<feature type="signal peptide" evidence="1">
    <location>
        <begin position="1"/>
        <end position="22"/>
    </location>
</feature>
<organism evidence="2 3">
    <name type="scientific">Chryseobacterium nakagawai</name>
    <dbReference type="NCBI Taxonomy" id="1241982"/>
    <lineage>
        <taxon>Bacteria</taxon>
        <taxon>Pseudomonadati</taxon>
        <taxon>Bacteroidota</taxon>
        <taxon>Flavobacteriia</taxon>
        <taxon>Flavobacteriales</taxon>
        <taxon>Weeksellaceae</taxon>
        <taxon>Chryseobacterium group</taxon>
        <taxon>Chryseobacterium</taxon>
    </lineage>
</organism>
<name>A0AAD0YNR9_CHRNA</name>
<keyword evidence="3" id="KW-1185">Reference proteome</keyword>